<evidence type="ECO:0000256" key="1">
    <source>
        <dbReference type="ARBA" id="ARBA00023172"/>
    </source>
</evidence>
<reference evidence="3" key="1">
    <citation type="submission" date="2018-09" db="EMBL/GenBank/DDBJ databases">
        <title>Nocardia yunnanensis sp. nov., an actinomycete isolated from a soil sample.</title>
        <authorList>
            <person name="Zhang J."/>
        </authorList>
    </citation>
    <scope>NUCLEOTIDE SEQUENCE [LARGE SCALE GENOMIC DNA]</scope>
    <source>
        <strain evidence="3">21-3</strain>
    </source>
</reference>
<dbReference type="InterPro" id="IPR013762">
    <property type="entry name" value="Integrase-like_cat_sf"/>
</dbReference>
<dbReference type="GO" id="GO:0015074">
    <property type="term" value="P:DNA integration"/>
    <property type="evidence" value="ECO:0007669"/>
    <property type="project" value="InterPro"/>
</dbReference>
<dbReference type="GO" id="GO:0003677">
    <property type="term" value="F:DNA binding"/>
    <property type="evidence" value="ECO:0007669"/>
    <property type="project" value="InterPro"/>
</dbReference>
<evidence type="ECO:0000313" key="2">
    <source>
        <dbReference type="EMBL" id="QFI61874.1"/>
    </source>
</evidence>
<dbReference type="EMBL" id="CP032228">
    <property type="protein sequence ID" value="QFI61874.1"/>
    <property type="molecule type" value="Genomic_DNA"/>
</dbReference>
<dbReference type="GeneID" id="69695700"/>
<dbReference type="InterPro" id="IPR011010">
    <property type="entry name" value="DNA_brk_join_enz"/>
</dbReference>
<dbReference type="Proteomes" id="UP000325385">
    <property type="component" value="Chromosome"/>
</dbReference>
<accession>A0A5P6N7B0</accession>
<evidence type="ECO:0000313" key="3">
    <source>
        <dbReference type="Proteomes" id="UP000325385"/>
    </source>
</evidence>
<dbReference type="RefSeq" id="WP_151884665.1">
    <property type="nucleotide sequence ID" value="NZ_CP032228.1"/>
</dbReference>
<dbReference type="GO" id="GO:0006310">
    <property type="term" value="P:DNA recombination"/>
    <property type="evidence" value="ECO:0007669"/>
    <property type="project" value="UniProtKB-KW"/>
</dbReference>
<protein>
    <submittedName>
        <fullName evidence="2">Uncharacterized protein</fullName>
    </submittedName>
</protein>
<gene>
    <name evidence="2" type="ORF">D0Y83_00190</name>
</gene>
<keyword evidence="1" id="KW-0233">DNA recombination</keyword>
<dbReference type="AlphaFoldDB" id="A0A5P6N7B0"/>
<dbReference type="SUPFAM" id="SSF56349">
    <property type="entry name" value="DNA breaking-rejoining enzymes"/>
    <property type="match status" value="1"/>
</dbReference>
<organism evidence="2 3">
    <name type="scientific">Qipengyuania flava</name>
    <dbReference type="NCBI Taxonomy" id="192812"/>
    <lineage>
        <taxon>Bacteria</taxon>
        <taxon>Pseudomonadati</taxon>
        <taxon>Pseudomonadota</taxon>
        <taxon>Alphaproteobacteria</taxon>
        <taxon>Sphingomonadales</taxon>
        <taxon>Erythrobacteraceae</taxon>
        <taxon>Qipengyuania</taxon>
    </lineage>
</organism>
<dbReference type="Gene3D" id="1.10.443.10">
    <property type="entry name" value="Intergrase catalytic core"/>
    <property type="match status" value="1"/>
</dbReference>
<proteinExistence type="predicted"/>
<name>A0A5P6N7B0_9SPHN</name>
<sequence length="769" mass="86305">MTATLPIEHPDTLKLCCKAAGSRLGIRSWQLMRVAYYGGVEVEWISKQWKMSIDPTWKDGSDLYDAYVARIVEWDFETSYAHRRVRLAAGVPQEHPWPEGLDDFVLRERGAAGLRSGELLAYYPTSVDRDFHVRRLTQRLFAKFDQPRGAKNRVDCDIRAMLLRYPELALPDTCATDCEMEQPSPTWLGRAMQCGSVAELACAAQIIASEGKRLRHRSIGRGFEILADKIDAMGPKGELEPDQLVEALLALLDDAAKYKSLARTRTDGVRSVLSALRGLSIYRMAHPGQLERLAPLFSRAVHQNTPLRDKVRRLDHAVRGKDREKRKRDAREVTDRFEQFRETVAVRALEARACGAQLAQAREKASEHFAHFDAGERMEPFYEVFTALPVFDEQGLPIAGARQLASWRLWREGDLWRSIDPREDICPNWSGLDREDMQALGRSAKVHTGLFQAIKAHGSATRIVTEFIGCIADIGGRTSEPHLIKQYRTGILSTPTESPPQIQRERCEYMRDNNIPMVSVALQPCGYGYGGFSIARWARQVGRCVVPVDDAVMGTRFAHCFIGVVTDCLARRMEVFQIAQTDECIRHDLGASASLPGFKAVPKGRTQPEGYVLSEMTCETVLGLAEDVAKACGHTDGWLRDVDANDCLPPRIARRAPYVFQWDGKPLASMTVAYLVALLSAGFGKVTPHILRHAASNNMMRRGVHARAVQAKLKHHSEVMSDYYRMPTAIQVQQDLEKTDEEQRILVRETSARLSRIGASRREGKGGEP</sequence>